<dbReference type="GO" id="GO:0006401">
    <property type="term" value="P:RNA catabolic process"/>
    <property type="evidence" value="ECO:0007669"/>
    <property type="project" value="InterPro"/>
</dbReference>
<evidence type="ECO:0000256" key="1">
    <source>
        <dbReference type="SAM" id="MobiDB-lite"/>
    </source>
</evidence>
<dbReference type="Pfam" id="PF08615">
    <property type="entry name" value="RNase_H2_suC"/>
    <property type="match status" value="1"/>
</dbReference>
<reference evidence="2" key="1">
    <citation type="submission" date="2021-12" db="EMBL/GenBank/DDBJ databases">
        <authorList>
            <person name="King R."/>
        </authorList>
    </citation>
    <scope>NUCLEOTIDE SEQUENCE</scope>
</reference>
<gene>
    <name evidence="2" type="ORF">BEMITA_LOCUS777</name>
</gene>
<name>A0A9N9ZZL4_BEMTA</name>
<dbReference type="EMBL" id="OU963862">
    <property type="protein sequence ID" value="CAH0381092.1"/>
    <property type="molecule type" value="Genomic_DNA"/>
</dbReference>
<dbReference type="Gene3D" id="2.40.128.680">
    <property type="match status" value="1"/>
</dbReference>
<dbReference type="GO" id="GO:0032299">
    <property type="term" value="C:ribonuclease H2 complex"/>
    <property type="evidence" value="ECO:0007669"/>
    <property type="project" value="InterPro"/>
</dbReference>
<organism evidence="2 3">
    <name type="scientific">Bemisia tabaci</name>
    <name type="common">Sweetpotato whitefly</name>
    <name type="synonym">Aleurodes tabaci</name>
    <dbReference type="NCBI Taxonomy" id="7038"/>
    <lineage>
        <taxon>Eukaryota</taxon>
        <taxon>Metazoa</taxon>
        <taxon>Ecdysozoa</taxon>
        <taxon>Arthropoda</taxon>
        <taxon>Hexapoda</taxon>
        <taxon>Insecta</taxon>
        <taxon>Pterygota</taxon>
        <taxon>Neoptera</taxon>
        <taxon>Paraneoptera</taxon>
        <taxon>Hemiptera</taxon>
        <taxon>Sternorrhyncha</taxon>
        <taxon>Aleyrodoidea</taxon>
        <taxon>Aleyrodidae</taxon>
        <taxon>Aleyrodinae</taxon>
        <taxon>Bemisia</taxon>
    </lineage>
</organism>
<sequence length="163" mass="18774">MTVQLNVKNLNKLEEESSKSIHHIPCKIQADCKASVSQYFSRFIEEKDDLTQEVSFRGRPFSGKVINLPDSHCGVVFLETLKPKSLKAERKFHAIRNFRSFTYWNWDKLPSKNDPLMSALDWLDISEAIHSPINEPIASDKLSVESNDEDKEMKCNGEETKEE</sequence>
<dbReference type="Proteomes" id="UP001152759">
    <property type="component" value="Chromosome 1"/>
</dbReference>
<evidence type="ECO:0000313" key="3">
    <source>
        <dbReference type="Proteomes" id="UP001152759"/>
    </source>
</evidence>
<feature type="compositionally biased region" description="Basic and acidic residues" evidence="1">
    <location>
        <begin position="151"/>
        <end position="163"/>
    </location>
</feature>
<feature type="region of interest" description="Disordered" evidence="1">
    <location>
        <begin position="136"/>
        <end position="163"/>
    </location>
</feature>
<protein>
    <submittedName>
        <fullName evidence="2">Uncharacterized protein</fullName>
    </submittedName>
</protein>
<evidence type="ECO:0000313" key="2">
    <source>
        <dbReference type="EMBL" id="CAH0381092.1"/>
    </source>
</evidence>
<dbReference type="CDD" id="cd09271">
    <property type="entry name" value="RNase_H2-C"/>
    <property type="match status" value="1"/>
</dbReference>
<dbReference type="InterPro" id="IPR013924">
    <property type="entry name" value="RNase_H2_suC"/>
</dbReference>
<dbReference type="PANTHER" id="PTHR47204">
    <property type="entry name" value="OS02G0168900 PROTEIN"/>
    <property type="match status" value="1"/>
</dbReference>
<keyword evidence="3" id="KW-1185">Reference proteome</keyword>
<accession>A0A9N9ZZL4</accession>
<dbReference type="PANTHER" id="PTHR47204:SF1">
    <property type="entry name" value="RIBONUCLEASE H2 SUBUNIT C"/>
    <property type="match status" value="1"/>
</dbReference>
<proteinExistence type="predicted"/>
<dbReference type="AlphaFoldDB" id="A0A9N9ZZL4"/>